<name>A0A495SDC4_9FLAO</name>
<evidence type="ECO:0000313" key="2">
    <source>
        <dbReference type="EMBL" id="RKS98238.1"/>
    </source>
</evidence>
<dbReference type="OrthoDB" id="1360000at2"/>
<accession>A0A495SDC4</accession>
<organism evidence="2 3">
    <name type="scientific">Chryseobacterium defluvii</name>
    <dbReference type="NCBI Taxonomy" id="160396"/>
    <lineage>
        <taxon>Bacteria</taxon>
        <taxon>Pseudomonadati</taxon>
        <taxon>Bacteroidota</taxon>
        <taxon>Flavobacteriia</taxon>
        <taxon>Flavobacteriales</taxon>
        <taxon>Weeksellaceae</taxon>
        <taxon>Chryseobacterium group</taxon>
        <taxon>Chryseobacterium</taxon>
    </lineage>
</organism>
<feature type="compositionally biased region" description="Low complexity" evidence="1">
    <location>
        <begin position="24"/>
        <end position="44"/>
    </location>
</feature>
<gene>
    <name evidence="2" type="ORF">BCF58_2379</name>
</gene>
<protein>
    <submittedName>
        <fullName evidence="2">Uncharacterized protein</fullName>
    </submittedName>
</protein>
<comment type="caution">
    <text evidence="2">The sequence shown here is derived from an EMBL/GenBank/DDBJ whole genome shotgun (WGS) entry which is preliminary data.</text>
</comment>
<dbReference type="Proteomes" id="UP000272428">
    <property type="component" value="Unassembled WGS sequence"/>
</dbReference>
<dbReference type="RefSeq" id="WP_121461950.1">
    <property type="nucleotide sequence ID" value="NZ_RBXB01000002.1"/>
</dbReference>
<feature type="region of interest" description="Disordered" evidence="1">
    <location>
        <begin position="23"/>
        <end position="63"/>
    </location>
</feature>
<dbReference type="EMBL" id="RBXB01000002">
    <property type="protein sequence ID" value="RKS98238.1"/>
    <property type="molecule type" value="Genomic_DNA"/>
</dbReference>
<evidence type="ECO:0000256" key="1">
    <source>
        <dbReference type="SAM" id="MobiDB-lite"/>
    </source>
</evidence>
<evidence type="ECO:0000313" key="3">
    <source>
        <dbReference type="Proteomes" id="UP000272428"/>
    </source>
</evidence>
<proteinExistence type="predicted"/>
<keyword evidence="3" id="KW-1185">Reference proteome</keyword>
<dbReference type="AlphaFoldDB" id="A0A495SDC4"/>
<sequence>MANYNRKQYSDAEKAEYWRKRALNGGSDSGRSYSRNSRSSSYSGAPKKRSGAKFTRYKNDGGTERYLTTGWKLSKTKELITFKCVTTDKSADAGKGWLGSIACSVLNKSNMQKSFYWGCMEAKTGKVVIQELGLVLNPKVKNGGYCGTFIQK</sequence>
<reference evidence="2 3" key="1">
    <citation type="submission" date="2018-10" db="EMBL/GenBank/DDBJ databases">
        <title>Genomic Encyclopedia of Archaeal and Bacterial Type Strains, Phase II (KMG-II): from individual species to whole genera.</title>
        <authorList>
            <person name="Goeker M."/>
        </authorList>
    </citation>
    <scope>NUCLEOTIDE SEQUENCE [LARGE SCALE GENOMIC DNA]</scope>
    <source>
        <strain evidence="2 3">DSM 14219</strain>
    </source>
</reference>